<accession>A0A0F8VTT6</accession>
<dbReference type="AlphaFoldDB" id="A0A0F8VTT6"/>
<evidence type="ECO:0000313" key="1">
    <source>
        <dbReference type="EMBL" id="KKK47783.1"/>
    </source>
</evidence>
<proteinExistence type="predicted"/>
<name>A0A0F8VTT6_9ZZZZ</name>
<sequence>ATSPCETVHTAKGGTLRSSAGYWSLDDGSYGWNVSVSPAS</sequence>
<gene>
    <name evidence="1" type="ORF">LCGC14_3151710</name>
</gene>
<organism evidence="1">
    <name type="scientific">marine sediment metagenome</name>
    <dbReference type="NCBI Taxonomy" id="412755"/>
    <lineage>
        <taxon>unclassified sequences</taxon>
        <taxon>metagenomes</taxon>
        <taxon>ecological metagenomes</taxon>
    </lineage>
</organism>
<reference evidence="1" key="1">
    <citation type="journal article" date="2015" name="Nature">
        <title>Complex archaea that bridge the gap between prokaryotes and eukaryotes.</title>
        <authorList>
            <person name="Spang A."/>
            <person name="Saw J.H."/>
            <person name="Jorgensen S.L."/>
            <person name="Zaremba-Niedzwiedzka K."/>
            <person name="Martijn J."/>
            <person name="Lind A.E."/>
            <person name="van Eijk R."/>
            <person name="Schleper C."/>
            <person name="Guy L."/>
            <person name="Ettema T.J."/>
        </authorList>
    </citation>
    <scope>NUCLEOTIDE SEQUENCE</scope>
</reference>
<protein>
    <submittedName>
        <fullName evidence="1">Uncharacterized protein</fullName>
    </submittedName>
</protein>
<dbReference type="EMBL" id="LAZR01069398">
    <property type="protein sequence ID" value="KKK47783.1"/>
    <property type="molecule type" value="Genomic_DNA"/>
</dbReference>
<feature type="non-terminal residue" evidence="1">
    <location>
        <position position="1"/>
    </location>
</feature>
<comment type="caution">
    <text evidence="1">The sequence shown here is derived from an EMBL/GenBank/DDBJ whole genome shotgun (WGS) entry which is preliminary data.</text>
</comment>